<name>A0A0W7TMD1_9FIRM</name>
<protein>
    <submittedName>
        <fullName evidence="1">Uncharacterized protein</fullName>
    </submittedName>
</protein>
<gene>
    <name evidence="1" type="ORF">ASJ35_16215</name>
</gene>
<sequence length="125" mass="14603">MDCLSSSILQFPKKKSNFECSVHRYVCRRFQLEEDTSETDLYKLAVASIRKLKPGLTQKHVEELLAGSDCHQTTYAVQKKILIMMELERLMDVQISQEKVETIQTTKQCADIIYELCQQKERRDV</sequence>
<evidence type="ECO:0000313" key="2">
    <source>
        <dbReference type="Proteomes" id="UP000053433"/>
    </source>
</evidence>
<dbReference type="AlphaFoldDB" id="A0A0W7TMD1"/>
<comment type="caution">
    <text evidence="1">The sequence shown here is derived from an EMBL/GenBank/DDBJ whole genome shotgun (WGS) entry which is preliminary data.</text>
</comment>
<evidence type="ECO:0000313" key="1">
    <source>
        <dbReference type="EMBL" id="KUE74995.1"/>
    </source>
</evidence>
<accession>A0A0W7TMD1</accession>
<dbReference type="RefSeq" id="WP_058723777.1">
    <property type="nucleotide sequence ID" value="NZ_LMUA01000033.1"/>
</dbReference>
<proteinExistence type="predicted"/>
<dbReference type="EMBL" id="LMUA01000033">
    <property type="protein sequence ID" value="KUE74995.1"/>
    <property type="molecule type" value="Genomic_DNA"/>
</dbReference>
<reference evidence="1 2" key="1">
    <citation type="submission" date="2015-10" db="EMBL/GenBank/DDBJ databases">
        <title>A novel member of the family Ruminococcaceae isolated from human faeces.</title>
        <authorList>
            <person name="Shkoporov A.N."/>
            <person name="Chaplin A.V."/>
            <person name="Motuzova O.V."/>
            <person name="Kafarskaia L.I."/>
            <person name="Efimov B.A."/>
        </authorList>
    </citation>
    <scope>NUCLEOTIDE SEQUENCE [LARGE SCALE GENOMIC DNA]</scope>
    <source>
        <strain evidence="1 2">668</strain>
    </source>
</reference>
<organism evidence="1 2">
    <name type="scientific">Ruthenibacterium lactatiformans</name>
    <dbReference type="NCBI Taxonomy" id="1550024"/>
    <lineage>
        <taxon>Bacteria</taxon>
        <taxon>Bacillati</taxon>
        <taxon>Bacillota</taxon>
        <taxon>Clostridia</taxon>
        <taxon>Eubacteriales</taxon>
        <taxon>Oscillospiraceae</taxon>
        <taxon>Ruthenibacterium</taxon>
    </lineage>
</organism>
<dbReference type="Proteomes" id="UP000053433">
    <property type="component" value="Unassembled WGS sequence"/>
</dbReference>